<evidence type="ECO:0000313" key="6">
    <source>
        <dbReference type="Proteomes" id="UP001163064"/>
    </source>
</evidence>
<protein>
    <submittedName>
        <fullName evidence="5">Chloramphenicol phosphotransferase CPT family protein</fullName>
    </submittedName>
</protein>
<evidence type="ECO:0000256" key="1">
    <source>
        <dbReference type="ARBA" id="ARBA00022679"/>
    </source>
</evidence>
<keyword evidence="6" id="KW-1185">Reference proteome</keyword>
<keyword evidence="1" id="KW-0808">Transferase</keyword>
<organism evidence="5 6">
    <name type="scientific">Streptomyces beihaiensis</name>
    <dbReference type="NCBI Taxonomy" id="2984495"/>
    <lineage>
        <taxon>Bacteria</taxon>
        <taxon>Bacillati</taxon>
        <taxon>Actinomycetota</taxon>
        <taxon>Actinomycetes</taxon>
        <taxon>Kitasatosporales</taxon>
        <taxon>Streptomycetaceae</taxon>
        <taxon>Streptomyces</taxon>
    </lineage>
</organism>
<keyword evidence="2" id="KW-0547">Nucleotide-binding</keyword>
<proteinExistence type="predicted"/>
<dbReference type="InterPro" id="IPR012853">
    <property type="entry name" value="CPT"/>
</dbReference>
<evidence type="ECO:0000256" key="3">
    <source>
        <dbReference type="ARBA" id="ARBA00022777"/>
    </source>
</evidence>
<dbReference type="InterPro" id="IPR027417">
    <property type="entry name" value="P-loop_NTPase"/>
</dbReference>
<dbReference type="Proteomes" id="UP001163064">
    <property type="component" value="Unassembled WGS sequence"/>
</dbReference>
<dbReference type="Pfam" id="PF07931">
    <property type="entry name" value="CPT"/>
    <property type="match status" value="1"/>
</dbReference>
<dbReference type="PIRSF" id="PIRSF007531">
    <property type="entry name" value="CPT"/>
    <property type="match status" value="1"/>
</dbReference>
<evidence type="ECO:0000256" key="2">
    <source>
        <dbReference type="ARBA" id="ARBA00022741"/>
    </source>
</evidence>
<dbReference type="Gene3D" id="3.40.50.300">
    <property type="entry name" value="P-loop containing nucleotide triphosphate hydrolases"/>
    <property type="match status" value="1"/>
</dbReference>
<gene>
    <name evidence="5" type="ORF">OFY01_17715</name>
</gene>
<sequence>MTDVIVLNGGSSSGKTSLARALQRLLLPTPWLTLSIDDLIAALPASGGGVDIGPNGEVTVTAAFHTLERAWSVGVAAMASAGAPVIVDDVFLGGSDSQNRWRSALDGLDVLWVGVRCAPKVAVSREAARGDRVAGMAARQAELVHEGVTYDLVVDTTVGPAEECARRIVAHMG</sequence>
<dbReference type="SUPFAM" id="SSF52540">
    <property type="entry name" value="P-loop containing nucleoside triphosphate hydrolases"/>
    <property type="match status" value="1"/>
</dbReference>
<accession>A0ABT3TWY8</accession>
<name>A0ABT3TWY8_9ACTN</name>
<evidence type="ECO:0000313" key="5">
    <source>
        <dbReference type="EMBL" id="MCX3061566.1"/>
    </source>
</evidence>
<dbReference type="InterPro" id="IPR023865">
    <property type="entry name" value="Aliphatic_acid_kinase_CS"/>
</dbReference>
<dbReference type="EMBL" id="JAPHNL010000222">
    <property type="protein sequence ID" value="MCX3061566.1"/>
    <property type="molecule type" value="Genomic_DNA"/>
</dbReference>
<keyword evidence="3" id="KW-0418">Kinase</keyword>
<reference evidence="5" key="1">
    <citation type="submission" date="2022-10" db="EMBL/GenBank/DDBJ databases">
        <title>Streptomyces beihaiensis sp. nov., a chitin degrading actinobacterium, isolated from shrimp pond soil.</title>
        <authorList>
            <person name="Xie J."/>
            <person name="Shen N."/>
        </authorList>
    </citation>
    <scope>NUCLEOTIDE SEQUENCE</scope>
    <source>
        <strain evidence="5">GXMU-J5</strain>
    </source>
</reference>
<keyword evidence="4" id="KW-0067">ATP-binding</keyword>
<evidence type="ECO:0000256" key="4">
    <source>
        <dbReference type="ARBA" id="ARBA00022840"/>
    </source>
</evidence>
<comment type="caution">
    <text evidence="5">The sequence shown here is derived from an EMBL/GenBank/DDBJ whole genome shotgun (WGS) entry which is preliminary data.</text>
</comment>
<dbReference type="PROSITE" id="PS01075">
    <property type="entry name" value="ACETATE_KINASE_1"/>
    <property type="match status" value="1"/>
</dbReference>